<dbReference type="GO" id="GO:0005948">
    <property type="term" value="C:acetolactate synthase complex"/>
    <property type="evidence" value="ECO:0007669"/>
    <property type="project" value="TreeGrafter"/>
</dbReference>
<dbReference type="GO" id="GO:0009099">
    <property type="term" value="P:L-valine biosynthetic process"/>
    <property type="evidence" value="ECO:0007669"/>
    <property type="project" value="TreeGrafter"/>
</dbReference>
<dbReference type="PANTHER" id="PTHR18968">
    <property type="entry name" value="THIAMINE PYROPHOSPHATE ENZYMES"/>
    <property type="match status" value="1"/>
</dbReference>
<gene>
    <name evidence="4" type="ORF">METZ01_LOCUS496356</name>
</gene>
<dbReference type="GO" id="GO:0003984">
    <property type="term" value="F:acetolactate synthase activity"/>
    <property type="evidence" value="ECO:0007669"/>
    <property type="project" value="TreeGrafter"/>
</dbReference>
<evidence type="ECO:0000313" key="4">
    <source>
        <dbReference type="EMBL" id="SVE43502.1"/>
    </source>
</evidence>
<protein>
    <recommendedName>
        <fullName evidence="3">Thiamine pyrophosphate enzyme N-terminal TPP-binding domain-containing protein</fullName>
    </recommendedName>
</protein>
<dbReference type="Gene3D" id="3.40.50.970">
    <property type="match status" value="1"/>
</dbReference>
<feature type="domain" description="Thiamine pyrophosphate enzyme N-terminal TPP-binding" evidence="3">
    <location>
        <begin position="7"/>
        <end position="121"/>
    </location>
</feature>
<sequence length="177" mass="18706">MANIKLTGGHLISHALKAEGVKNIFTIAGDHTLPVMDAMADDGFNFVDTRHEQAASFMADGYGRITGNLGVVMATTPGMANAIPGLANGLHSESPMLSLAGSAEISELGKGANQEIDQIALASAVTKGAWMVTDARRIPDMIAMAIRTAYSGRRGPVHLTVPLDVQEQEVFEEDFKA</sequence>
<evidence type="ECO:0000256" key="2">
    <source>
        <dbReference type="ARBA" id="ARBA00007812"/>
    </source>
</evidence>
<dbReference type="GO" id="GO:0050660">
    <property type="term" value="F:flavin adenine dinucleotide binding"/>
    <property type="evidence" value="ECO:0007669"/>
    <property type="project" value="TreeGrafter"/>
</dbReference>
<dbReference type="GO" id="GO:0030976">
    <property type="term" value="F:thiamine pyrophosphate binding"/>
    <property type="evidence" value="ECO:0007669"/>
    <property type="project" value="InterPro"/>
</dbReference>
<dbReference type="CDD" id="cd07035">
    <property type="entry name" value="TPP_PYR_POX_like"/>
    <property type="match status" value="1"/>
</dbReference>
<organism evidence="4">
    <name type="scientific">marine metagenome</name>
    <dbReference type="NCBI Taxonomy" id="408172"/>
    <lineage>
        <taxon>unclassified sequences</taxon>
        <taxon>metagenomes</taxon>
        <taxon>ecological metagenomes</taxon>
    </lineage>
</organism>
<dbReference type="InterPro" id="IPR029061">
    <property type="entry name" value="THDP-binding"/>
</dbReference>
<dbReference type="InterPro" id="IPR012001">
    <property type="entry name" value="Thiamin_PyroP_enz_TPP-bd_dom"/>
</dbReference>
<evidence type="ECO:0000256" key="1">
    <source>
        <dbReference type="ARBA" id="ARBA00001964"/>
    </source>
</evidence>
<dbReference type="InterPro" id="IPR045229">
    <property type="entry name" value="TPP_enz"/>
</dbReference>
<dbReference type="PANTHER" id="PTHR18968:SF166">
    <property type="entry name" value="2-HYDROXYACYL-COA LYASE 2"/>
    <property type="match status" value="1"/>
</dbReference>
<dbReference type="EMBL" id="UINC01217064">
    <property type="protein sequence ID" value="SVE43502.1"/>
    <property type="molecule type" value="Genomic_DNA"/>
</dbReference>
<evidence type="ECO:0000259" key="3">
    <source>
        <dbReference type="Pfam" id="PF02776"/>
    </source>
</evidence>
<dbReference type="FunFam" id="3.40.50.970:FF:000007">
    <property type="entry name" value="Acetolactate synthase"/>
    <property type="match status" value="1"/>
</dbReference>
<reference evidence="4" key="1">
    <citation type="submission" date="2018-05" db="EMBL/GenBank/DDBJ databases">
        <authorList>
            <person name="Lanie J.A."/>
            <person name="Ng W.-L."/>
            <person name="Kazmierczak K.M."/>
            <person name="Andrzejewski T.M."/>
            <person name="Davidsen T.M."/>
            <person name="Wayne K.J."/>
            <person name="Tettelin H."/>
            <person name="Glass J.I."/>
            <person name="Rusch D."/>
            <person name="Podicherti R."/>
            <person name="Tsui H.-C.T."/>
            <person name="Winkler M.E."/>
        </authorList>
    </citation>
    <scope>NUCLEOTIDE SEQUENCE</scope>
</reference>
<name>A0A383DG91_9ZZZZ</name>
<feature type="non-terminal residue" evidence="4">
    <location>
        <position position="177"/>
    </location>
</feature>
<comment type="similarity">
    <text evidence="2">Belongs to the TPP enzyme family.</text>
</comment>
<proteinExistence type="inferred from homology"/>
<dbReference type="AlphaFoldDB" id="A0A383DG91"/>
<dbReference type="SUPFAM" id="SSF52518">
    <property type="entry name" value="Thiamin diphosphate-binding fold (THDP-binding)"/>
    <property type="match status" value="1"/>
</dbReference>
<accession>A0A383DG91</accession>
<comment type="cofactor">
    <cofactor evidence="1">
        <name>thiamine diphosphate</name>
        <dbReference type="ChEBI" id="CHEBI:58937"/>
    </cofactor>
</comment>
<dbReference type="GO" id="GO:0009097">
    <property type="term" value="P:isoleucine biosynthetic process"/>
    <property type="evidence" value="ECO:0007669"/>
    <property type="project" value="TreeGrafter"/>
</dbReference>
<dbReference type="Pfam" id="PF02776">
    <property type="entry name" value="TPP_enzyme_N"/>
    <property type="match status" value="1"/>
</dbReference>